<comment type="caution">
    <text evidence="1">The sequence shown here is derived from an EMBL/GenBank/DDBJ whole genome shotgun (WGS) entry which is preliminary data.</text>
</comment>
<dbReference type="InterPro" id="IPR036412">
    <property type="entry name" value="HAD-like_sf"/>
</dbReference>
<dbReference type="OrthoDB" id="573782at2"/>
<dbReference type="Gene3D" id="3.40.50.1000">
    <property type="entry name" value="HAD superfamily/HAD-like"/>
    <property type="match status" value="1"/>
</dbReference>
<dbReference type="SUPFAM" id="SSF56784">
    <property type="entry name" value="HAD-like"/>
    <property type="match status" value="1"/>
</dbReference>
<sequence>MIIGIDFDNTIADYTGVFYRVGCALGWLPESVGQSKNEVKQYFIDQDNEARWTELQGIVYGKEITQARPYPGVLAAMQRLYAQGHRLTIVSHKTKYPIIGERVDFHNAATQWLLSHGFIGSADAPVDPDLVFFNETKVQKVARISQLKCDVFIDDLPDILTHSDFPAQCHGVLFAPNALQGFSGPQINHWQALDAWLCSLLN</sequence>
<dbReference type="Proteomes" id="UP000306719">
    <property type="component" value="Unassembled WGS sequence"/>
</dbReference>
<organism evidence="1 2">
    <name type="scientific">Pseudoalteromonas rubra</name>
    <dbReference type="NCBI Taxonomy" id="43658"/>
    <lineage>
        <taxon>Bacteria</taxon>
        <taxon>Pseudomonadati</taxon>
        <taxon>Pseudomonadota</taxon>
        <taxon>Gammaproteobacteria</taxon>
        <taxon>Alteromonadales</taxon>
        <taxon>Pseudoalteromonadaceae</taxon>
        <taxon>Pseudoalteromonas</taxon>
    </lineage>
</organism>
<dbReference type="AlphaFoldDB" id="A0A5S3WV55"/>
<accession>A0A5S3WV55</accession>
<evidence type="ECO:0008006" key="3">
    <source>
        <dbReference type="Google" id="ProtNLM"/>
    </source>
</evidence>
<gene>
    <name evidence="1" type="ORF">CWB98_18895</name>
</gene>
<dbReference type="RefSeq" id="WP_138546227.1">
    <property type="nucleotide sequence ID" value="NZ_PNCJ01000034.1"/>
</dbReference>
<evidence type="ECO:0000313" key="1">
    <source>
        <dbReference type="EMBL" id="TMP33853.1"/>
    </source>
</evidence>
<name>A0A5S3WV55_9GAMM</name>
<dbReference type="InterPro" id="IPR023214">
    <property type="entry name" value="HAD_sf"/>
</dbReference>
<protein>
    <recommendedName>
        <fullName evidence="3">Haloacid dehalogenase</fullName>
    </recommendedName>
</protein>
<dbReference type="EMBL" id="PNCJ01000034">
    <property type="protein sequence ID" value="TMP33853.1"/>
    <property type="molecule type" value="Genomic_DNA"/>
</dbReference>
<evidence type="ECO:0000313" key="2">
    <source>
        <dbReference type="Proteomes" id="UP000306719"/>
    </source>
</evidence>
<reference evidence="1 2" key="1">
    <citation type="submission" date="2018-01" db="EMBL/GenBank/DDBJ databases">
        <authorList>
            <person name="Paulsen S."/>
            <person name="Gram L.K."/>
        </authorList>
    </citation>
    <scope>NUCLEOTIDE SEQUENCE [LARGE SCALE GENOMIC DNA]</scope>
    <source>
        <strain evidence="1 2">S2599</strain>
    </source>
</reference>
<proteinExistence type="predicted"/>
<reference evidence="2" key="2">
    <citation type="submission" date="2019-06" db="EMBL/GenBank/DDBJ databases">
        <title>Co-occurence of chitin degradation, pigmentation and bioactivity in marine Pseudoalteromonas.</title>
        <authorList>
            <person name="Sonnenschein E.C."/>
            <person name="Bech P.K."/>
        </authorList>
    </citation>
    <scope>NUCLEOTIDE SEQUENCE [LARGE SCALE GENOMIC DNA]</scope>
    <source>
        <strain evidence="2">S2599</strain>
    </source>
</reference>